<keyword evidence="1" id="KW-0812">Transmembrane</keyword>
<dbReference type="OMA" id="ICQFFRA"/>
<feature type="transmembrane region" description="Helical" evidence="1">
    <location>
        <begin position="258"/>
        <end position="282"/>
    </location>
</feature>
<organism evidence="4 5">
    <name type="scientific">Oryzias melastigma</name>
    <name type="common">Marine medaka</name>
    <dbReference type="NCBI Taxonomy" id="30732"/>
    <lineage>
        <taxon>Eukaryota</taxon>
        <taxon>Metazoa</taxon>
        <taxon>Chordata</taxon>
        <taxon>Craniata</taxon>
        <taxon>Vertebrata</taxon>
        <taxon>Euteleostomi</taxon>
        <taxon>Actinopterygii</taxon>
        <taxon>Neopterygii</taxon>
        <taxon>Teleostei</taxon>
        <taxon>Neoteleostei</taxon>
        <taxon>Acanthomorphata</taxon>
        <taxon>Ovalentaria</taxon>
        <taxon>Atherinomorphae</taxon>
        <taxon>Beloniformes</taxon>
        <taxon>Adrianichthyidae</taxon>
        <taxon>Oryziinae</taxon>
        <taxon>Oryzias</taxon>
    </lineage>
</organism>
<proteinExistence type="predicted"/>
<feature type="transmembrane region" description="Helical" evidence="1">
    <location>
        <begin position="519"/>
        <end position="542"/>
    </location>
</feature>
<evidence type="ECO:0000259" key="2">
    <source>
        <dbReference type="Pfam" id="PF12166"/>
    </source>
</evidence>
<reference evidence="4" key="2">
    <citation type="submission" date="2025-09" db="UniProtKB">
        <authorList>
            <consortium name="Ensembl"/>
        </authorList>
    </citation>
    <scope>IDENTIFICATION</scope>
</reference>
<dbReference type="GO" id="GO:0008381">
    <property type="term" value="F:mechanosensitive monoatomic ion channel activity"/>
    <property type="evidence" value="ECO:0007669"/>
    <property type="project" value="InterPro"/>
</dbReference>
<dbReference type="InterPro" id="IPR027272">
    <property type="entry name" value="Piezo"/>
</dbReference>
<accession>A0A3B3DAF9</accession>
<dbReference type="PaxDb" id="30732-ENSOMEP00000026489"/>
<dbReference type="GeneTree" id="ENSGT00940000154456"/>
<keyword evidence="5" id="KW-1185">Reference proteome</keyword>
<dbReference type="Pfam" id="PF12166">
    <property type="entry name" value="Piezo_cap"/>
    <property type="match status" value="1"/>
</dbReference>
<dbReference type="PANTHER" id="PTHR47049">
    <property type="entry name" value="PIEZO-TYPE MECHANOSENSITIVE ION CHANNEL HOMOLOG"/>
    <property type="match status" value="1"/>
</dbReference>
<evidence type="ECO:0000256" key="1">
    <source>
        <dbReference type="SAM" id="Phobius"/>
    </source>
</evidence>
<evidence type="ECO:0000259" key="3">
    <source>
        <dbReference type="Pfam" id="PF24874"/>
    </source>
</evidence>
<dbReference type="AlphaFoldDB" id="A0A3B3DAF9"/>
<dbReference type="PANTHER" id="PTHR47049:SF6">
    <property type="entry name" value="PIEZO-TYPE MECHANOSENSITIVE ION CHANNEL COMPONENT"/>
    <property type="match status" value="1"/>
</dbReference>
<feature type="transmembrane region" description="Helical" evidence="1">
    <location>
        <begin position="150"/>
        <end position="170"/>
    </location>
</feature>
<evidence type="ECO:0000313" key="5">
    <source>
        <dbReference type="Proteomes" id="UP000261560"/>
    </source>
</evidence>
<sequence>MIIEKLREQLFKAKAFVIKRFLEIYLPMKQFFYNLIHPEYSAVTDVYVLMFLADTVDFIIIVFGFWAFGKHSTADITSSLSEDQVPGPFLVMVLIQFGTMVVDRALYLRKTVLGKVIFQVFLVFGIHFWMFFILPHITEKRFNENTVAQMWYFVKCIYFGLSAYQIRCGYPTRVLGNFLTKSYNYVNLFLFQGFRLVPFLTELRAVMDWVWTDTSLSLSSWICVEDIYAHIFILKCWRESEKRYPQPRGQKKKKVVKYGMGGMIVVLLICIVWFPLLFMSLVKSVAGVVNAPLDVSITITLAGFQPIFTMSAQQKQLWDVTKMAIQFLENYTPEDLIIAELKGSSNSLWTISPPSRDNLIDMLKSEEEFPVTVTWSIQRSPFTQSYVCTTYATYDMLCYSAIALQANMKKILLFLFFFSNVEKKVSALTTFLLCRTLTELIPRYIRAPSKSDATSVEQLGTKHFKSKIYLFEIPNESGQAQEWWIVNQREPSIIRKISRKTEAGLEIYVFSDQVSPPSLGFLAGYGIMGLYASVVLVIGKFVREFFSGISHNIMFEELPNVDRILKLCTDIFLVRETGELDLEEDMYSKLIFLYRSPETMIKWTREKTQ</sequence>
<dbReference type="GO" id="GO:0016020">
    <property type="term" value="C:membrane"/>
    <property type="evidence" value="ECO:0007669"/>
    <property type="project" value="InterPro"/>
</dbReference>
<feature type="transmembrane region" description="Helical" evidence="1">
    <location>
        <begin position="182"/>
        <end position="198"/>
    </location>
</feature>
<feature type="transmembrane region" description="Helical" evidence="1">
    <location>
        <begin position="89"/>
        <end position="107"/>
    </location>
</feature>
<dbReference type="Proteomes" id="UP000261560">
    <property type="component" value="Unplaced"/>
</dbReference>
<feature type="transmembrane region" description="Helical" evidence="1">
    <location>
        <begin position="116"/>
        <end position="138"/>
    </location>
</feature>
<feature type="transmembrane region" description="Helical" evidence="1">
    <location>
        <begin position="218"/>
        <end position="237"/>
    </location>
</feature>
<feature type="domain" description="Piezo non-specific cation channel cap" evidence="2">
    <location>
        <begin position="321"/>
        <end position="606"/>
    </location>
</feature>
<name>A0A3B3DAF9_ORYME</name>
<reference evidence="4" key="1">
    <citation type="submission" date="2025-08" db="UniProtKB">
        <authorList>
            <consortium name="Ensembl"/>
        </authorList>
    </citation>
    <scope>IDENTIFICATION</scope>
</reference>
<dbReference type="InterPro" id="IPR056770">
    <property type="entry name" value="Piezo_THU9_anchor"/>
</dbReference>
<dbReference type="InterPro" id="IPR031334">
    <property type="entry name" value="Piezo_cap_dom"/>
</dbReference>
<keyword evidence="1" id="KW-1133">Transmembrane helix</keyword>
<feature type="domain" description="Piezo THU9 and anchor" evidence="3">
    <location>
        <begin position="44"/>
        <end position="280"/>
    </location>
</feature>
<dbReference type="STRING" id="30732.ENSOMEP00000026489"/>
<dbReference type="Pfam" id="PF24874">
    <property type="entry name" value="Piezo_THU9_anchor"/>
    <property type="match status" value="1"/>
</dbReference>
<evidence type="ECO:0000313" key="4">
    <source>
        <dbReference type="Ensembl" id="ENSOMEP00000026489.1"/>
    </source>
</evidence>
<dbReference type="Ensembl" id="ENSOMET00000004421.1">
    <property type="protein sequence ID" value="ENSOMEP00000026489.1"/>
    <property type="gene ID" value="ENSOMEG00000008363.1"/>
</dbReference>
<feature type="transmembrane region" description="Helical" evidence="1">
    <location>
        <begin position="46"/>
        <end position="69"/>
    </location>
</feature>
<keyword evidence="1" id="KW-0472">Membrane</keyword>
<protein>
    <submittedName>
        <fullName evidence="4">Uncharacterized protein</fullName>
    </submittedName>
</protein>